<dbReference type="CDD" id="cd06257">
    <property type="entry name" value="DnaJ"/>
    <property type="match status" value="1"/>
</dbReference>
<dbReference type="InterPro" id="IPR019734">
    <property type="entry name" value="TPR_rpt"/>
</dbReference>
<feature type="region of interest" description="Disordered" evidence="5">
    <location>
        <begin position="1"/>
        <end position="186"/>
    </location>
</feature>
<accession>A0A4R8REQ7</accession>
<dbReference type="InterPro" id="IPR001623">
    <property type="entry name" value="DnaJ_domain"/>
</dbReference>
<dbReference type="Gene3D" id="1.10.287.110">
    <property type="entry name" value="DnaJ domain"/>
    <property type="match status" value="1"/>
</dbReference>
<name>A0A4R8REQ7_COLTR</name>
<keyword evidence="3" id="KW-0143">Chaperone</keyword>
<dbReference type="InterPro" id="IPR018253">
    <property type="entry name" value="DnaJ_domain_CS"/>
</dbReference>
<dbReference type="SMART" id="SM00028">
    <property type="entry name" value="TPR"/>
    <property type="match status" value="7"/>
</dbReference>
<dbReference type="SUPFAM" id="SSF48452">
    <property type="entry name" value="TPR-like"/>
    <property type="match status" value="2"/>
</dbReference>
<dbReference type="InterPro" id="IPR013105">
    <property type="entry name" value="TPR_2"/>
</dbReference>
<dbReference type="AlphaFoldDB" id="A0A4R8REQ7"/>
<dbReference type="InterPro" id="IPR036869">
    <property type="entry name" value="J_dom_sf"/>
</dbReference>
<reference evidence="7 8" key="1">
    <citation type="submission" date="2018-12" db="EMBL/GenBank/DDBJ databases">
        <title>Genome sequence and assembly of Colletotrichum trifolii.</title>
        <authorList>
            <person name="Gan P."/>
            <person name="Shirasu K."/>
        </authorList>
    </citation>
    <scope>NUCLEOTIDE SEQUENCE [LARGE SCALE GENOMIC DNA]</scope>
    <source>
        <strain evidence="7 8">543-2</strain>
    </source>
</reference>
<dbReference type="Pfam" id="PF14559">
    <property type="entry name" value="TPR_19"/>
    <property type="match status" value="1"/>
</dbReference>
<comment type="caution">
    <text evidence="7">The sequence shown here is derived from an EMBL/GenBank/DDBJ whole genome shotgun (WGS) entry which is preliminary data.</text>
</comment>
<dbReference type="FunFam" id="1.10.287.110:FF:000055">
    <property type="entry name" value="DnaJ subfamily C member 7"/>
    <property type="match status" value="1"/>
</dbReference>
<dbReference type="PRINTS" id="PR00625">
    <property type="entry name" value="JDOMAIN"/>
</dbReference>
<feature type="repeat" description="TPR" evidence="4">
    <location>
        <begin position="219"/>
        <end position="252"/>
    </location>
</feature>
<feature type="repeat" description="TPR" evidence="4">
    <location>
        <begin position="416"/>
        <end position="449"/>
    </location>
</feature>
<dbReference type="SUPFAM" id="SSF46565">
    <property type="entry name" value="Chaperone J-domain"/>
    <property type="match status" value="1"/>
</dbReference>
<feature type="compositionally biased region" description="Basic and acidic residues" evidence="5">
    <location>
        <begin position="81"/>
        <end position="97"/>
    </location>
</feature>
<dbReference type="Gene3D" id="1.25.40.10">
    <property type="entry name" value="Tetratricopeptide repeat domain"/>
    <property type="match status" value="1"/>
</dbReference>
<evidence type="ECO:0000256" key="5">
    <source>
        <dbReference type="SAM" id="MobiDB-lite"/>
    </source>
</evidence>
<dbReference type="Pfam" id="PF07719">
    <property type="entry name" value="TPR_2"/>
    <property type="match status" value="1"/>
</dbReference>
<evidence type="ECO:0000256" key="1">
    <source>
        <dbReference type="ARBA" id="ARBA00022737"/>
    </source>
</evidence>
<dbReference type="PANTHER" id="PTHR44200">
    <property type="entry name" value="DNAJ HOMOLOG SUBFAMILY C MEMBER 7"/>
    <property type="match status" value="1"/>
</dbReference>
<dbReference type="FunFam" id="1.25.40.10:FF:000097">
    <property type="entry name" value="DnaJ homolog subfamily C member 7 homolog"/>
    <property type="match status" value="1"/>
</dbReference>
<feature type="repeat" description="TPR" evidence="4">
    <location>
        <begin position="185"/>
        <end position="218"/>
    </location>
</feature>
<dbReference type="SMART" id="SM00271">
    <property type="entry name" value="DnaJ"/>
    <property type="match status" value="1"/>
</dbReference>
<feature type="compositionally biased region" description="Low complexity" evidence="5">
    <location>
        <begin position="131"/>
        <end position="147"/>
    </location>
</feature>
<proteinExistence type="predicted"/>
<feature type="compositionally biased region" description="Basic residues" evidence="5">
    <location>
        <begin position="1"/>
        <end position="10"/>
    </location>
</feature>
<dbReference type="PROSITE" id="PS00636">
    <property type="entry name" value="DNAJ_1"/>
    <property type="match status" value="1"/>
</dbReference>
<dbReference type="EMBL" id="RYZW01000077">
    <property type="protein sequence ID" value="TDZ51807.1"/>
    <property type="molecule type" value="Genomic_DNA"/>
</dbReference>
<keyword evidence="8" id="KW-1185">Reference proteome</keyword>
<evidence type="ECO:0000256" key="4">
    <source>
        <dbReference type="PROSITE-ProRule" id="PRU00339"/>
    </source>
</evidence>
<feature type="repeat" description="TPR" evidence="4">
    <location>
        <begin position="370"/>
        <end position="403"/>
    </location>
</feature>
<dbReference type="Pfam" id="PF00226">
    <property type="entry name" value="DnaJ"/>
    <property type="match status" value="1"/>
</dbReference>
<keyword evidence="2 4" id="KW-0802">TPR repeat</keyword>
<feature type="region of interest" description="Disordered" evidence="5">
    <location>
        <begin position="596"/>
        <end position="616"/>
    </location>
</feature>
<dbReference type="PROSITE" id="PS50005">
    <property type="entry name" value="TPR"/>
    <property type="match status" value="4"/>
</dbReference>
<protein>
    <submittedName>
        <fullName evidence="7">DnaJ-like protein subfamily C member 7-like protein</fullName>
    </submittedName>
</protein>
<dbReference type="InterPro" id="IPR052758">
    <property type="entry name" value="SRC_co-chaperone"/>
</dbReference>
<evidence type="ECO:0000256" key="3">
    <source>
        <dbReference type="ARBA" id="ARBA00023186"/>
    </source>
</evidence>
<sequence length="695" mass="75276">MKLFAKKPSKKQAGQDEDNPQDSSYFPPSGGSSPTKSPTKPRLPTKSPTKSPTKKYSPPAPASPGLRETKSSRTSRTFGRHPTDPGSRRSSKIDFDTHPLNLAPEERAKRLSAMSGRNSPGAMDVDRDSNAAPSSPAAAPQPSAQASFSVPIPNGINTNVNGDAPPPPPHKSNPSSPVPTTEDEAESYKAAGNKFFKEKDYKNAIIQYSKAIELMPDSATYLSNRAAAYMSNTQYESALEDCTRAADLDPENPKVLLRLARIYTSLGQPQEALLVFGRINPAPSAKDQAPAKEMLKHVTAAQSALRDGTAGSLVLHALDQAERQLGFGASKPRKWQLMRGEAYLKMGTVNALDQVQNLAMGLLRNNSQDPEALVLRGRALYSQGENDKAVSHFRKAISCDPDMKDAVKYLRIVQKLDRMKEEGNQEYKAGRWESAIEKYTAALEVDPTNRGTNSKILQNRALCKIKVKQYDNAIADCEKAISLDSTYIKARKTKANALGQAERWEDCVREWKAIQELDPEDRTIAKEVRRAELEFKKSQRKDYYKILAVDKNADDNQIKKAYRRLAIIHHPDKNPNDEQAAERFKDIGEAYETLSDSQKRARYDSGEDLIDPSDMFGGGGGMGGGMGGMGGMPGGIDPEILFNMMGGGGGGFGGGGSFNGGGFPGGGGGHFSFDGSGGGRPRGGGYGGRGFNFST</sequence>
<dbReference type="PROSITE" id="PS50076">
    <property type="entry name" value="DNAJ_2"/>
    <property type="match status" value="1"/>
</dbReference>
<organism evidence="7 8">
    <name type="scientific">Colletotrichum trifolii</name>
    <dbReference type="NCBI Taxonomy" id="5466"/>
    <lineage>
        <taxon>Eukaryota</taxon>
        <taxon>Fungi</taxon>
        <taxon>Dikarya</taxon>
        <taxon>Ascomycota</taxon>
        <taxon>Pezizomycotina</taxon>
        <taxon>Sordariomycetes</taxon>
        <taxon>Hypocreomycetidae</taxon>
        <taxon>Glomerellales</taxon>
        <taxon>Glomerellaceae</taxon>
        <taxon>Colletotrichum</taxon>
        <taxon>Colletotrichum orbiculare species complex</taxon>
    </lineage>
</organism>
<evidence type="ECO:0000313" key="7">
    <source>
        <dbReference type="EMBL" id="TDZ51807.1"/>
    </source>
</evidence>
<dbReference type="InterPro" id="IPR011990">
    <property type="entry name" value="TPR-like_helical_dom_sf"/>
</dbReference>
<evidence type="ECO:0000313" key="8">
    <source>
        <dbReference type="Proteomes" id="UP000295703"/>
    </source>
</evidence>
<keyword evidence="1" id="KW-0677">Repeat</keyword>
<dbReference type="Pfam" id="PF13181">
    <property type="entry name" value="TPR_8"/>
    <property type="match status" value="1"/>
</dbReference>
<feature type="domain" description="J" evidence="6">
    <location>
        <begin position="542"/>
        <end position="607"/>
    </location>
</feature>
<dbReference type="STRING" id="5466.A0A4R8REQ7"/>
<dbReference type="Proteomes" id="UP000295703">
    <property type="component" value="Unassembled WGS sequence"/>
</dbReference>
<feature type="compositionally biased region" description="Low complexity" evidence="5">
    <location>
        <begin position="27"/>
        <end position="57"/>
    </location>
</feature>
<dbReference type="PANTHER" id="PTHR44200:SF1">
    <property type="entry name" value="DNAJ HOMOLOG SUBFAMILY C MEMBER 7"/>
    <property type="match status" value="1"/>
</dbReference>
<evidence type="ECO:0000259" key="6">
    <source>
        <dbReference type="PROSITE" id="PS50076"/>
    </source>
</evidence>
<evidence type="ECO:0000256" key="2">
    <source>
        <dbReference type="ARBA" id="ARBA00022803"/>
    </source>
</evidence>
<feature type="region of interest" description="Disordered" evidence="5">
    <location>
        <begin position="670"/>
        <end position="695"/>
    </location>
</feature>
<gene>
    <name evidence="7" type="ORF">CTRI78_v007352</name>
</gene>